<dbReference type="PANTHER" id="PTHR11070">
    <property type="entry name" value="UVRD / RECB / PCRA DNA HELICASE FAMILY MEMBER"/>
    <property type="match status" value="1"/>
</dbReference>
<evidence type="ECO:0000256" key="6">
    <source>
        <dbReference type="ARBA" id="ARBA00034617"/>
    </source>
</evidence>
<dbReference type="OrthoDB" id="3196525at2"/>
<dbReference type="Pfam" id="PF00580">
    <property type="entry name" value="UvrD-helicase"/>
    <property type="match status" value="1"/>
</dbReference>
<dbReference type="EMBL" id="LFML01000068">
    <property type="protein sequence ID" value="KMO96550.1"/>
    <property type="molecule type" value="Genomic_DNA"/>
</dbReference>
<dbReference type="Pfam" id="PF13361">
    <property type="entry name" value="UvrD_C"/>
    <property type="match status" value="1"/>
</dbReference>
<evidence type="ECO:0000256" key="5">
    <source>
        <dbReference type="ARBA" id="ARBA00023235"/>
    </source>
</evidence>
<protein>
    <recommendedName>
        <fullName evidence="7">DNA 3'-5' helicase</fullName>
        <ecNumber evidence="7">5.6.2.4</ecNumber>
    </recommendedName>
</protein>
<dbReference type="GO" id="GO:0005829">
    <property type="term" value="C:cytosol"/>
    <property type="evidence" value="ECO:0007669"/>
    <property type="project" value="TreeGrafter"/>
</dbReference>
<dbReference type="Gene3D" id="3.40.50.300">
    <property type="entry name" value="P-loop containing nucleotide triphosphate hydrolases"/>
    <property type="match status" value="2"/>
</dbReference>
<dbReference type="SUPFAM" id="SSF52540">
    <property type="entry name" value="P-loop containing nucleoside triphosphate hydrolases"/>
    <property type="match status" value="1"/>
</dbReference>
<dbReference type="PATRIC" id="fig|66430.4.peg.6352"/>
<comment type="catalytic activity">
    <reaction evidence="6">
        <text>Couples ATP hydrolysis with the unwinding of duplex DNA by translocating in the 3'-5' direction.</text>
        <dbReference type="EC" id="5.6.2.4"/>
    </reaction>
</comment>
<keyword evidence="2 9" id="KW-0378">Hydrolase</keyword>
<evidence type="ECO:0000256" key="7">
    <source>
        <dbReference type="ARBA" id="ARBA00034808"/>
    </source>
</evidence>
<dbReference type="InterPro" id="IPR014017">
    <property type="entry name" value="DNA_helicase_UvrD-like_C"/>
</dbReference>
<dbReference type="RefSeq" id="WP_048477674.1">
    <property type="nucleotide sequence ID" value="NZ_JBIRUD010000005.1"/>
</dbReference>
<dbReference type="InterPro" id="IPR027417">
    <property type="entry name" value="P-loop_NTPase"/>
</dbReference>
<evidence type="ECO:0000259" key="10">
    <source>
        <dbReference type="PROSITE" id="PS51198"/>
    </source>
</evidence>
<accession>A0A0J6XKE6</accession>
<keyword evidence="4 9" id="KW-0067">ATP-binding</keyword>
<dbReference type="PANTHER" id="PTHR11070:SF3">
    <property type="entry name" value="DNA 3'-5' HELICASE"/>
    <property type="match status" value="1"/>
</dbReference>
<evidence type="ECO:0000256" key="3">
    <source>
        <dbReference type="ARBA" id="ARBA00022806"/>
    </source>
</evidence>
<feature type="domain" description="UvrD-like helicase ATP-binding" evidence="10">
    <location>
        <begin position="5"/>
        <end position="299"/>
    </location>
</feature>
<reference evidence="11 12" key="1">
    <citation type="submission" date="2015-06" db="EMBL/GenBank/DDBJ databases">
        <title>Recapitulation of the evolution of biosynthetic gene clusters reveals hidden chemical diversity on bacterial genomes.</title>
        <authorList>
            <person name="Cruz-Morales P."/>
            <person name="Martinez-Guerrero C."/>
            <person name="Morales-Escalante M.A."/>
            <person name="Yanez-Guerra L.A."/>
            <person name="Kopp J.F."/>
            <person name="Feldmann J."/>
            <person name="Ramos-Aboites H.E."/>
            <person name="Barona-Gomez F."/>
        </authorList>
    </citation>
    <scope>NUCLEOTIDE SEQUENCE [LARGE SCALE GENOMIC DNA]</scope>
    <source>
        <strain evidence="11 12">ATCC 31245</strain>
    </source>
</reference>
<comment type="catalytic activity">
    <reaction evidence="8">
        <text>ATP + H2O = ADP + phosphate + H(+)</text>
        <dbReference type="Rhea" id="RHEA:13065"/>
        <dbReference type="ChEBI" id="CHEBI:15377"/>
        <dbReference type="ChEBI" id="CHEBI:15378"/>
        <dbReference type="ChEBI" id="CHEBI:30616"/>
        <dbReference type="ChEBI" id="CHEBI:43474"/>
        <dbReference type="ChEBI" id="CHEBI:456216"/>
        <dbReference type="EC" id="5.6.2.4"/>
    </reaction>
</comment>
<dbReference type="EC" id="5.6.2.4" evidence="7"/>
<gene>
    <name evidence="11" type="ORF">ACS04_18175</name>
</gene>
<keyword evidence="12" id="KW-1185">Reference proteome</keyword>
<dbReference type="GO" id="GO:0003677">
    <property type="term" value="F:DNA binding"/>
    <property type="evidence" value="ECO:0007669"/>
    <property type="project" value="InterPro"/>
</dbReference>
<keyword evidence="5" id="KW-0413">Isomerase</keyword>
<feature type="binding site" evidence="9">
    <location>
        <begin position="26"/>
        <end position="33"/>
    </location>
    <ligand>
        <name>ATP</name>
        <dbReference type="ChEBI" id="CHEBI:30616"/>
    </ligand>
</feature>
<dbReference type="STRING" id="66430.ACS04_18175"/>
<proteinExistence type="predicted"/>
<dbReference type="GO" id="GO:0000725">
    <property type="term" value="P:recombinational repair"/>
    <property type="evidence" value="ECO:0007669"/>
    <property type="project" value="TreeGrafter"/>
</dbReference>
<dbReference type="GO" id="GO:0005524">
    <property type="term" value="F:ATP binding"/>
    <property type="evidence" value="ECO:0007669"/>
    <property type="project" value="UniProtKB-UniRule"/>
</dbReference>
<comment type="caution">
    <text evidence="11">The sequence shown here is derived from an EMBL/GenBank/DDBJ whole genome shotgun (WGS) entry which is preliminary data.</text>
</comment>
<dbReference type="PROSITE" id="PS51198">
    <property type="entry name" value="UVRD_HELICASE_ATP_BIND"/>
    <property type="match status" value="1"/>
</dbReference>
<dbReference type="InterPro" id="IPR014016">
    <property type="entry name" value="UvrD-like_ATP-bd"/>
</dbReference>
<evidence type="ECO:0000256" key="1">
    <source>
        <dbReference type="ARBA" id="ARBA00022741"/>
    </source>
</evidence>
<evidence type="ECO:0000313" key="12">
    <source>
        <dbReference type="Proteomes" id="UP000035932"/>
    </source>
</evidence>
<organism evidence="11 12">
    <name type="scientific">Streptomyces roseus</name>
    <dbReference type="NCBI Taxonomy" id="66430"/>
    <lineage>
        <taxon>Bacteria</taxon>
        <taxon>Bacillati</taxon>
        <taxon>Actinomycetota</taxon>
        <taxon>Actinomycetes</taxon>
        <taxon>Kitasatosporales</taxon>
        <taxon>Streptomycetaceae</taxon>
        <taxon>Streptomyces</taxon>
    </lineage>
</organism>
<name>A0A0J6XKE6_9ACTN</name>
<evidence type="ECO:0000256" key="2">
    <source>
        <dbReference type="ARBA" id="ARBA00022801"/>
    </source>
</evidence>
<dbReference type="GO" id="GO:0016887">
    <property type="term" value="F:ATP hydrolysis activity"/>
    <property type="evidence" value="ECO:0007669"/>
    <property type="project" value="RHEA"/>
</dbReference>
<dbReference type="AlphaFoldDB" id="A0A0J6XKE6"/>
<dbReference type="GO" id="GO:0043138">
    <property type="term" value="F:3'-5' DNA helicase activity"/>
    <property type="evidence" value="ECO:0007669"/>
    <property type="project" value="UniProtKB-EC"/>
</dbReference>
<keyword evidence="1 9" id="KW-0547">Nucleotide-binding</keyword>
<evidence type="ECO:0000313" key="11">
    <source>
        <dbReference type="EMBL" id="KMO96550.1"/>
    </source>
</evidence>
<dbReference type="Proteomes" id="UP000035932">
    <property type="component" value="Unassembled WGS sequence"/>
</dbReference>
<dbReference type="InterPro" id="IPR000212">
    <property type="entry name" value="DNA_helicase_UvrD/REP"/>
</dbReference>
<sequence>MGIPEPVGRQSDVAYLPAAGHHVVLGTAGTGKTVMAMLRALYLSDPGVAGSGRTLLVTYNNALVSYLKHFAGETDRLHIRTYGRFARGFLHHHGAMKGQAIASSPSRRRLIRSALRAVSSKYAAHKFFERDPGWFEDEIAWISGMGLRTWEAYEVVDRLGRRTPLSVSLRKVVWEITEEYRLQRAATGHAYDWHDMAAAVRDHQAADDGPRMYRHVIIDEGQDLSPEEIRSLAEVVDPEGSVTFFGDYAQQIYGQGMSWRACGLKVARVEMFKDNYRNSTAIAEFAIALSELPFFGRTDELVPPVAPRSKGSLPTLVACADRAQEIAVVRSTAQQLGQVGTVAVLGRTWADVDEACAGLAVRRIDKDQKFRWDYAPGVYCTTYHSAKGLEFDTVLMPFCSEDTVPLPEVVKALGLDDADERESKLLYVGITRAKSDLVITYSGTKTRLLPEGDGLYAEVQP</sequence>
<evidence type="ECO:0000256" key="9">
    <source>
        <dbReference type="PROSITE-ProRule" id="PRU00560"/>
    </source>
</evidence>
<evidence type="ECO:0000256" key="4">
    <source>
        <dbReference type="ARBA" id="ARBA00022840"/>
    </source>
</evidence>
<keyword evidence="3 9" id="KW-0347">Helicase</keyword>
<evidence type="ECO:0000256" key="8">
    <source>
        <dbReference type="ARBA" id="ARBA00048988"/>
    </source>
</evidence>